<keyword evidence="3" id="KW-1185">Reference proteome</keyword>
<dbReference type="OrthoDB" id="8451710at2"/>
<dbReference type="InterPro" id="IPR029068">
    <property type="entry name" value="Glyas_Bleomycin-R_OHBP_Dase"/>
</dbReference>
<organism evidence="2 3">
    <name type="scientific">Bradyrhizobium cajani</name>
    <dbReference type="NCBI Taxonomy" id="1928661"/>
    <lineage>
        <taxon>Bacteria</taxon>
        <taxon>Pseudomonadati</taxon>
        <taxon>Pseudomonadota</taxon>
        <taxon>Alphaproteobacteria</taxon>
        <taxon>Hyphomicrobiales</taxon>
        <taxon>Nitrobacteraceae</taxon>
        <taxon>Bradyrhizobium</taxon>
    </lineage>
</organism>
<gene>
    <name evidence="2" type="ORF">GPL20_29170</name>
</gene>
<evidence type="ECO:0000259" key="1">
    <source>
        <dbReference type="Pfam" id="PF13468"/>
    </source>
</evidence>
<dbReference type="Gene3D" id="3.10.180.10">
    <property type="entry name" value="2,3-Dihydroxybiphenyl 1,2-Dioxygenase, domain 1"/>
    <property type="match status" value="1"/>
</dbReference>
<protein>
    <submittedName>
        <fullName evidence="2">VOC family protein</fullName>
    </submittedName>
</protein>
<dbReference type="RefSeq" id="WP_157334152.1">
    <property type="nucleotide sequence ID" value="NZ_JANADL010000023.1"/>
</dbReference>
<accession>A0A844TRB9</accession>
<evidence type="ECO:0000313" key="3">
    <source>
        <dbReference type="Proteomes" id="UP000449969"/>
    </source>
</evidence>
<dbReference type="AlphaFoldDB" id="A0A844TRB9"/>
<reference evidence="2 3" key="1">
    <citation type="submission" date="2019-12" db="EMBL/GenBank/DDBJ databases">
        <title>Draft genome sequences Bradyrhizobium cajani AMBPC1010, Bradyrhizobium pachyrhizi AMBPC1040 and Bradyrhizobium yuanmingense ALSPC3051, three plant growth promoting strains isolated from nodules of Cajanus cajan L. in Dominican Republic.</title>
        <authorList>
            <person name="Flores-Felix J.D."/>
            <person name="Araujo J."/>
            <person name="Diaz-Alcantara C."/>
            <person name="Gonzalez-Andres F."/>
            <person name="Velazquez E."/>
        </authorList>
    </citation>
    <scope>NUCLEOTIDE SEQUENCE [LARGE SCALE GENOMIC DNA]</scope>
    <source>
        <strain evidence="2 3">1010</strain>
    </source>
</reference>
<name>A0A844TRB9_9BRAD</name>
<dbReference type="Pfam" id="PF13468">
    <property type="entry name" value="Glyoxalase_3"/>
    <property type="match status" value="1"/>
</dbReference>
<feature type="domain" description="Glyoxalase-like" evidence="1">
    <location>
        <begin position="8"/>
        <end position="183"/>
    </location>
</feature>
<dbReference type="Proteomes" id="UP000449969">
    <property type="component" value="Unassembled WGS sequence"/>
</dbReference>
<proteinExistence type="predicted"/>
<dbReference type="EMBL" id="WQNE01000030">
    <property type="protein sequence ID" value="MVT77070.1"/>
    <property type="molecule type" value="Genomic_DNA"/>
</dbReference>
<sequence length="214" mass="23272">MIAPRAAFDHLTVAALSLEEGVAHVHRCLGVAPPPGGSHPLMATHNHLMQLGDGAFLEIIAPDLRTRPRRTRWFDLDNPAMRSRLEETPRLINWVVRVPNLGKALSDLGEDFGEPVPVARGSLAWLISVRPDGVMSFDGAFPTLIEWPASPHPSEHMTDLGCRLDRLSIEHPGSAAISNLLAPIIADDRIVVADRPAVRIRATIATPSGPRELT</sequence>
<evidence type="ECO:0000313" key="2">
    <source>
        <dbReference type="EMBL" id="MVT77070.1"/>
    </source>
</evidence>
<comment type="caution">
    <text evidence="2">The sequence shown here is derived from an EMBL/GenBank/DDBJ whole genome shotgun (WGS) entry which is preliminary data.</text>
</comment>
<dbReference type="InterPro" id="IPR025870">
    <property type="entry name" value="Glyoxalase-like_dom"/>
</dbReference>